<reference evidence="1 2" key="1">
    <citation type="submission" date="2018-06" db="EMBL/GenBank/DDBJ databases">
        <title>The draft genome sequences of strains SCU63 and S1.</title>
        <authorList>
            <person name="Gan L."/>
        </authorList>
    </citation>
    <scope>NUCLEOTIDE SEQUENCE [LARGE SCALE GENOMIC DNA]</scope>
    <source>
        <strain evidence="1 2">S1</strain>
    </source>
</reference>
<organism evidence="1 2">
    <name type="scientific">Planococcus maitriensis</name>
    <dbReference type="NCBI Taxonomy" id="221799"/>
    <lineage>
        <taxon>Bacteria</taxon>
        <taxon>Bacillati</taxon>
        <taxon>Bacillota</taxon>
        <taxon>Bacilli</taxon>
        <taxon>Bacillales</taxon>
        <taxon>Caryophanaceae</taxon>
        <taxon>Planococcus</taxon>
    </lineage>
</organism>
<evidence type="ECO:0000313" key="2">
    <source>
        <dbReference type="Proteomes" id="UP000251869"/>
    </source>
</evidence>
<dbReference type="EMBL" id="QLZQ01000001">
    <property type="protein sequence ID" value="RAZ69645.1"/>
    <property type="molecule type" value="Genomic_DNA"/>
</dbReference>
<sequence>MAKLKENPNFIPCVPVVDDETFGGFPFTWNITRAESWIEENLDQVERSFVQVALPSPGADSDFLDEAWIPEADLTKPILAVRMRPEFFKLIDGNHRVAKARRMGVTELPAYYLTEQQHRQFFTREQADGLYVKYWNEKLEQVERGWGEWAVVGEMKV</sequence>
<dbReference type="Proteomes" id="UP000251869">
    <property type="component" value="Unassembled WGS sequence"/>
</dbReference>
<name>A0A365KA67_9BACL</name>
<keyword evidence="2" id="KW-1185">Reference proteome</keyword>
<comment type="caution">
    <text evidence="1">The sequence shown here is derived from an EMBL/GenBank/DDBJ whole genome shotgun (WGS) entry which is preliminary data.</text>
</comment>
<dbReference type="InterPro" id="IPR036086">
    <property type="entry name" value="ParB/Sulfiredoxin_sf"/>
</dbReference>
<evidence type="ECO:0000313" key="1">
    <source>
        <dbReference type="EMBL" id="RAZ69645.1"/>
    </source>
</evidence>
<accession>A0A365KA67</accession>
<protein>
    <submittedName>
        <fullName evidence="1">Uncharacterized protein</fullName>
    </submittedName>
</protein>
<proteinExistence type="predicted"/>
<dbReference type="AlphaFoldDB" id="A0A365KA67"/>
<dbReference type="OrthoDB" id="1808292at2"/>
<dbReference type="SUPFAM" id="SSF110849">
    <property type="entry name" value="ParB/Sulfiredoxin"/>
    <property type="match status" value="1"/>
</dbReference>
<dbReference type="RefSeq" id="WP_112230713.1">
    <property type="nucleotide sequence ID" value="NZ_QLZQ01000001.1"/>
</dbReference>
<gene>
    <name evidence="1" type="ORF">DP119_03025</name>
</gene>